<accession>A0A9W8HPT1</accession>
<evidence type="ECO:0000313" key="3">
    <source>
        <dbReference type="Proteomes" id="UP001140094"/>
    </source>
</evidence>
<dbReference type="Proteomes" id="UP001140094">
    <property type="component" value="Unassembled WGS sequence"/>
</dbReference>
<organism evidence="2 3">
    <name type="scientific">Coemansia guatemalensis</name>
    <dbReference type="NCBI Taxonomy" id="2761395"/>
    <lineage>
        <taxon>Eukaryota</taxon>
        <taxon>Fungi</taxon>
        <taxon>Fungi incertae sedis</taxon>
        <taxon>Zoopagomycota</taxon>
        <taxon>Kickxellomycotina</taxon>
        <taxon>Kickxellomycetes</taxon>
        <taxon>Kickxellales</taxon>
        <taxon>Kickxellaceae</taxon>
        <taxon>Coemansia</taxon>
    </lineage>
</organism>
<proteinExistence type="predicted"/>
<evidence type="ECO:0000256" key="1">
    <source>
        <dbReference type="SAM" id="SignalP"/>
    </source>
</evidence>
<feature type="chain" id="PRO_5040909901" evidence="1">
    <location>
        <begin position="18"/>
        <end position="214"/>
    </location>
</feature>
<dbReference type="AlphaFoldDB" id="A0A9W8HPT1"/>
<dbReference type="OrthoDB" id="2349272at2759"/>
<comment type="caution">
    <text evidence="2">The sequence shown here is derived from an EMBL/GenBank/DDBJ whole genome shotgun (WGS) entry which is preliminary data.</text>
</comment>
<keyword evidence="1" id="KW-0732">Signal</keyword>
<dbReference type="EMBL" id="JANBUO010001731">
    <property type="protein sequence ID" value="KAJ2797043.1"/>
    <property type="molecule type" value="Genomic_DNA"/>
</dbReference>
<sequence>MKLTFAVGLLSLALSLASPCPTTGGMSEVTVAQLNKAIPERAASDSCAKATAPDECVTNEKAAPAITNAIKKYRVTQRGEIVALISLMAYESAKWEYNINHYPGRPGQGTRAMLMYNYVQAYASSLFPGHITADIANTASDEIKNTVRKLVLDDNNSFGSAFWYLTSVKPEFHNKLDKLRDGNMDDFKDYIEHGVQTTWDSDRQSIWESVNEAL</sequence>
<keyword evidence="3" id="KW-1185">Reference proteome</keyword>
<name>A0A9W8HPT1_9FUNG</name>
<protein>
    <submittedName>
        <fullName evidence="2">Uncharacterized protein</fullName>
    </submittedName>
</protein>
<feature type="signal peptide" evidence="1">
    <location>
        <begin position="1"/>
        <end position="17"/>
    </location>
</feature>
<evidence type="ECO:0000313" key="2">
    <source>
        <dbReference type="EMBL" id="KAJ2797043.1"/>
    </source>
</evidence>
<reference evidence="2" key="1">
    <citation type="submission" date="2022-07" db="EMBL/GenBank/DDBJ databases">
        <title>Phylogenomic reconstructions and comparative analyses of Kickxellomycotina fungi.</title>
        <authorList>
            <person name="Reynolds N.K."/>
            <person name="Stajich J.E."/>
            <person name="Barry K."/>
            <person name="Grigoriev I.V."/>
            <person name="Crous P."/>
            <person name="Smith M.E."/>
        </authorList>
    </citation>
    <scope>NUCLEOTIDE SEQUENCE</scope>
    <source>
        <strain evidence="2">NRRL 1565</strain>
    </source>
</reference>
<gene>
    <name evidence="2" type="ORF">H4R20_005334</name>
</gene>